<dbReference type="Pfam" id="PF01488">
    <property type="entry name" value="Shikimate_DH"/>
    <property type="match status" value="1"/>
</dbReference>
<sequence length="419" mass="46338">MSLIVLGINHKTAPVEIREKVAFAPEQMAVAYQSLLENTRCSESVILSTCNRTELYCFGDDALNAEELRHWIGQFHDVPAQALDGQSYQHHDADAVRHLIRVAAGLDSMVLGEPQIFGQLKQAFGQAKHSGNISGFFDRLFQHSFATAKRIRTETDIGANAVSVAFAAVQLAKHIFADLHKNKVLLIGAGETIELVAKHLKEQHVSKILVANRTVSRAEELAQSLDAEAITLAQVPERLHEADIVISSTASQLPILGKGVVESALKRRRYKPMLLLDLAVPRDIEPQVDELGDAYLYSVDNLQKIVQQNVANREEAARQAEVILEAQVQQFIEWQRAQSSLDLLLDYRKSAEQAKQRLLERALNQLQEGAQPSQIITELASKLTNNLIHAPTQAIKQAAAADDQQALAVLRKSLGLDEQ</sequence>
<comment type="miscellaneous">
    <text evidence="8">During catalysis, the active site Cys acts as a nucleophile attacking the alpha-carbonyl group of tRNA-bound glutamate with the formation of a thioester intermediate between enzyme and glutamate, and the concomitant release of tRNA(Glu). The thioester intermediate is finally reduced by direct hydride transfer from NADPH, to form the product GSA.</text>
</comment>
<keyword evidence="5 8" id="KW-0560">Oxidoreductase</keyword>
<proteinExistence type="inferred from homology"/>
<evidence type="ECO:0000256" key="5">
    <source>
        <dbReference type="ARBA" id="ARBA00023002"/>
    </source>
</evidence>
<feature type="domain" description="Glutamyl-tRNA reductase N-terminal" evidence="12">
    <location>
        <begin position="6"/>
        <end position="155"/>
    </location>
</feature>
<evidence type="ECO:0000259" key="11">
    <source>
        <dbReference type="Pfam" id="PF01488"/>
    </source>
</evidence>
<feature type="binding site" evidence="8">
    <location>
        <position position="119"/>
    </location>
    <ligand>
        <name>substrate</name>
    </ligand>
</feature>
<comment type="caution">
    <text evidence="13">The sequence shown here is derived from an EMBL/GenBank/DDBJ whole genome shotgun (WGS) entry which is preliminary data.</text>
</comment>
<feature type="binding site" evidence="8">
    <location>
        <begin position="113"/>
        <end position="115"/>
    </location>
    <ligand>
        <name>substrate</name>
    </ligand>
</feature>
<evidence type="ECO:0000259" key="10">
    <source>
        <dbReference type="Pfam" id="PF00745"/>
    </source>
</evidence>
<dbReference type="NCBIfam" id="TIGR01035">
    <property type="entry name" value="hemA"/>
    <property type="match status" value="1"/>
</dbReference>
<dbReference type="GO" id="GO:0008883">
    <property type="term" value="F:glutamyl-tRNA reductase activity"/>
    <property type="evidence" value="ECO:0007669"/>
    <property type="project" value="UniProtKB-EC"/>
</dbReference>
<dbReference type="EMBL" id="JBHSUS010000001">
    <property type="protein sequence ID" value="MFC6439946.1"/>
    <property type="molecule type" value="Genomic_DNA"/>
</dbReference>
<feature type="binding site" evidence="8">
    <location>
        <begin position="49"/>
        <end position="52"/>
    </location>
    <ligand>
        <name>substrate</name>
    </ligand>
</feature>
<evidence type="ECO:0000256" key="3">
    <source>
        <dbReference type="ARBA" id="ARBA00012970"/>
    </source>
</evidence>
<evidence type="ECO:0000256" key="4">
    <source>
        <dbReference type="ARBA" id="ARBA00022857"/>
    </source>
</evidence>
<dbReference type="CDD" id="cd05213">
    <property type="entry name" value="NAD_bind_Glutamyl_tRNA_reduct"/>
    <property type="match status" value="1"/>
</dbReference>
<dbReference type="SUPFAM" id="SSF69742">
    <property type="entry name" value="Glutamyl tRNA-reductase catalytic, N-terminal domain"/>
    <property type="match status" value="1"/>
</dbReference>
<comment type="catalytic activity">
    <reaction evidence="7 8 9">
        <text>(S)-4-amino-5-oxopentanoate + tRNA(Glu) + NADP(+) = L-glutamyl-tRNA(Glu) + NADPH + H(+)</text>
        <dbReference type="Rhea" id="RHEA:12344"/>
        <dbReference type="Rhea" id="RHEA-COMP:9663"/>
        <dbReference type="Rhea" id="RHEA-COMP:9680"/>
        <dbReference type="ChEBI" id="CHEBI:15378"/>
        <dbReference type="ChEBI" id="CHEBI:57501"/>
        <dbReference type="ChEBI" id="CHEBI:57783"/>
        <dbReference type="ChEBI" id="CHEBI:58349"/>
        <dbReference type="ChEBI" id="CHEBI:78442"/>
        <dbReference type="ChEBI" id="CHEBI:78520"/>
        <dbReference type="EC" id="1.2.1.70"/>
    </reaction>
</comment>
<evidence type="ECO:0000256" key="6">
    <source>
        <dbReference type="ARBA" id="ARBA00023244"/>
    </source>
</evidence>
<comment type="similarity">
    <text evidence="2 8 9">Belongs to the glutamyl-tRNA reductase family.</text>
</comment>
<evidence type="ECO:0000256" key="8">
    <source>
        <dbReference type="HAMAP-Rule" id="MF_00087"/>
    </source>
</evidence>
<keyword evidence="14" id="KW-1185">Reference proteome</keyword>
<feature type="domain" description="Tetrapyrrole biosynthesis glutamyl-tRNA reductase dimerisation" evidence="10">
    <location>
        <begin position="319"/>
        <end position="415"/>
    </location>
</feature>
<dbReference type="InterPro" id="IPR036453">
    <property type="entry name" value="GluRdtase_dimer_dom_sf"/>
</dbReference>
<evidence type="ECO:0000313" key="13">
    <source>
        <dbReference type="EMBL" id="MFC6439946.1"/>
    </source>
</evidence>
<dbReference type="PANTHER" id="PTHR43013:SF1">
    <property type="entry name" value="GLUTAMYL-TRNA REDUCTASE"/>
    <property type="match status" value="1"/>
</dbReference>
<keyword evidence="4 8" id="KW-0521">NADP</keyword>
<dbReference type="Gene3D" id="3.40.50.720">
    <property type="entry name" value="NAD(P)-binding Rossmann-like Domain"/>
    <property type="match status" value="1"/>
</dbReference>
<dbReference type="InterPro" id="IPR015896">
    <property type="entry name" value="4pyrrol_synth_GluRdtase_dimer"/>
</dbReference>
<evidence type="ECO:0000259" key="12">
    <source>
        <dbReference type="Pfam" id="PF05201"/>
    </source>
</evidence>
<protein>
    <recommendedName>
        <fullName evidence="3 8">Glutamyl-tRNA reductase</fullName>
        <shortName evidence="8">GluTR</shortName>
        <ecNumber evidence="3 8">1.2.1.70</ecNumber>
    </recommendedName>
</protein>
<accession>A0ABW1XK40</accession>
<dbReference type="EC" id="1.2.1.70" evidence="3 8"/>
<evidence type="ECO:0000256" key="2">
    <source>
        <dbReference type="ARBA" id="ARBA00005916"/>
    </source>
</evidence>
<dbReference type="InterPro" id="IPR015895">
    <property type="entry name" value="4pyrrol_synth_GluRdtase_N"/>
</dbReference>
<feature type="domain" description="Quinate/shikimate 5-dehydrogenase/glutamyl-tRNA reductase" evidence="11">
    <location>
        <begin position="170"/>
        <end position="305"/>
    </location>
</feature>
<comment type="pathway">
    <text evidence="1 8 9">Porphyrin-containing compound metabolism; protoporphyrin-IX biosynthesis; 5-aminolevulinate from L-glutamyl-tRNA(Glu): step 1/2.</text>
</comment>
<evidence type="ECO:0000256" key="1">
    <source>
        <dbReference type="ARBA" id="ARBA00005059"/>
    </source>
</evidence>
<dbReference type="HAMAP" id="MF_00087">
    <property type="entry name" value="Glu_tRNA_reductase"/>
    <property type="match status" value="1"/>
</dbReference>
<evidence type="ECO:0000256" key="7">
    <source>
        <dbReference type="ARBA" id="ARBA00047464"/>
    </source>
</evidence>
<feature type="site" description="Important for activity" evidence="8">
    <location>
        <position position="98"/>
    </location>
</feature>
<dbReference type="Pfam" id="PF05201">
    <property type="entry name" value="GlutR_N"/>
    <property type="match status" value="1"/>
</dbReference>
<dbReference type="Gene3D" id="3.30.460.30">
    <property type="entry name" value="Glutamyl-tRNA reductase, N-terminal domain"/>
    <property type="match status" value="1"/>
</dbReference>
<dbReference type="InterPro" id="IPR036343">
    <property type="entry name" value="GluRdtase_N_sf"/>
</dbReference>
<dbReference type="Proteomes" id="UP001596364">
    <property type="component" value="Unassembled WGS sequence"/>
</dbReference>
<dbReference type="InterPro" id="IPR006151">
    <property type="entry name" value="Shikm_DH/Glu-tRNA_Rdtase"/>
</dbReference>
<comment type="subunit">
    <text evidence="8">Homodimer.</text>
</comment>
<gene>
    <name evidence="8 13" type="primary">hemA</name>
    <name evidence="13" type="ORF">ACFP85_07285</name>
</gene>
<feature type="binding site" evidence="8">
    <location>
        <begin position="188"/>
        <end position="193"/>
    </location>
    <ligand>
        <name>NADP(+)</name>
        <dbReference type="ChEBI" id="CHEBI:58349"/>
    </ligand>
</feature>
<dbReference type="SUPFAM" id="SSF69075">
    <property type="entry name" value="Glutamyl tRNA-reductase dimerization domain"/>
    <property type="match status" value="1"/>
</dbReference>
<evidence type="ECO:0000313" key="14">
    <source>
        <dbReference type="Proteomes" id="UP001596364"/>
    </source>
</evidence>
<name>A0ABW1XK40_9ALTE</name>
<dbReference type="Pfam" id="PF00745">
    <property type="entry name" value="GlutR_dimer"/>
    <property type="match status" value="1"/>
</dbReference>
<keyword evidence="6 8" id="KW-0627">Porphyrin biosynthesis</keyword>
<organism evidence="13 14">
    <name type="scientific">Pseudobowmanella zhangzhouensis</name>
    <dbReference type="NCBI Taxonomy" id="1537679"/>
    <lineage>
        <taxon>Bacteria</taxon>
        <taxon>Pseudomonadati</taxon>
        <taxon>Pseudomonadota</taxon>
        <taxon>Gammaproteobacteria</taxon>
        <taxon>Alteromonadales</taxon>
        <taxon>Alteromonadaceae</taxon>
    </lineage>
</organism>
<evidence type="ECO:0000256" key="9">
    <source>
        <dbReference type="RuleBase" id="RU000584"/>
    </source>
</evidence>
<feature type="binding site" evidence="8">
    <location>
        <position position="108"/>
    </location>
    <ligand>
        <name>substrate</name>
    </ligand>
</feature>
<dbReference type="InterPro" id="IPR000343">
    <property type="entry name" value="4pyrrol_synth_GluRdtase"/>
</dbReference>
<dbReference type="InterPro" id="IPR036291">
    <property type="entry name" value="NAD(P)-bd_dom_sf"/>
</dbReference>
<comment type="domain">
    <text evidence="8">Possesses an unusual extended V-shaped dimeric structure with each monomer consisting of three distinct domains arranged along a curved 'spinal' alpha-helix. The N-terminal catalytic domain specifically recognizes the glutamate moiety of the substrate. The second domain is the NADPH-binding domain, and the third C-terminal domain is responsible for dimerization.</text>
</comment>
<dbReference type="SUPFAM" id="SSF51735">
    <property type="entry name" value="NAD(P)-binding Rossmann-fold domains"/>
    <property type="match status" value="1"/>
</dbReference>
<dbReference type="PIRSF" id="PIRSF000445">
    <property type="entry name" value="4pyrrol_synth_GluRdtase"/>
    <property type="match status" value="1"/>
</dbReference>
<comment type="function">
    <text evidence="8">Catalyzes the NADPH-dependent reduction of glutamyl-tRNA(Glu) to glutamate 1-semialdehyde (GSA).</text>
</comment>
<feature type="active site" description="Nucleophile" evidence="8">
    <location>
        <position position="50"/>
    </location>
</feature>
<dbReference type="RefSeq" id="WP_131256827.1">
    <property type="nucleotide sequence ID" value="NZ_JBHSUS010000001.1"/>
</dbReference>
<dbReference type="PANTHER" id="PTHR43013">
    <property type="entry name" value="GLUTAMYL-TRNA REDUCTASE"/>
    <property type="match status" value="1"/>
</dbReference>
<reference evidence="14" key="1">
    <citation type="journal article" date="2019" name="Int. J. Syst. Evol. Microbiol.">
        <title>The Global Catalogue of Microorganisms (GCM) 10K type strain sequencing project: providing services to taxonomists for standard genome sequencing and annotation.</title>
        <authorList>
            <consortium name="The Broad Institute Genomics Platform"/>
            <consortium name="The Broad Institute Genome Sequencing Center for Infectious Disease"/>
            <person name="Wu L."/>
            <person name="Ma J."/>
        </authorList>
    </citation>
    <scope>NUCLEOTIDE SEQUENCE [LARGE SCALE GENOMIC DNA]</scope>
    <source>
        <strain evidence="14">CGMCC 1.16031</strain>
    </source>
</reference>